<dbReference type="InterPro" id="IPR035932">
    <property type="entry name" value="HflD-like_sf"/>
</dbReference>
<evidence type="ECO:0000256" key="4">
    <source>
        <dbReference type="HAMAP-Rule" id="MF_00695"/>
    </source>
</evidence>
<dbReference type="InterPro" id="IPR007451">
    <property type="entry name" value="HflD"/>
</dbReference>
<dbReference type="PANTHER" id="PTHR38100">
    <property type="entry name" value="HIGH FREQUENCY LYSOGENIZATION PROTEIN HFLD"/>
    <property type="match status" value="1"/>
</dbReference>
<comment type="similarity">
    <text evidence="4">Belongs to the HflD family.</text>
</comment>
<accession>A0ABS1E5M2</accession>
<evidence type="ECO:0000313" key="5">
    <source>
        <dbReference type="EMBL" id="MBK1726397.1"/>
    </source>
</evidence>
<evidence type="ECO:0000256" key="3">
    <source>
        <dbReference type="ARBA" id="ARBA00023136"/>
    </source>
</evidence>
<evidence type="ECO:0000256" key="1">
    <source>
        <dbReference type="ARBA" id="ARBA00022475"/>
    </source>
</evidence>
<comment type="caution">
    <text evidence="5">The sequence shown here is derived from an EMBL/GenBank/DDBJ whole genome shotgun (WGS) entry which is preliminary data.</text>
</comment>
<reference evidence="5 6" key="1">
    <citation type="journal article" date="2020" name="Microorganisms">
        <title>Osmotic Adaptation and Compatible Solute Biosynthesis of Phototrophic Bacteria as Revealed from Genome Analyses.</title>
        <authorList>
            <person name="Imhoff J.F."/>
            <person name="Rahn T."/>
            <person name="Kunzel S."/>
            <person name="Keller A."/>
            <person name="Neulinger S.C."/>
        </authorList>
    </citation>
    <scope>NUCLEOTIDE SEQUENCE [LARGE SCALE GENOMIC DNA]</scope>
    <source>
        <strain evidence="5 6">DSM 15116</strain>
    </source>
</reference>
<sequence>MSAEKSHDEQALALAVILQAVQGVHEIAHHGGTEAELYHPLVEGLLGEYQGSVAELYGGERLGPGLRRTIEQLEQPRDAETTRYVAAILHLERRLMKRGELLERVRRGLEEAQRQAEYFGSAAHTNVLHRLGDLYSQSISEMGPRLMVRGEQQYLEDERNAALIRTLLLCAIRGASLWRDQGGGRLTLLLHRGRIAAAGRGLLDALPEQA</sequence>
<dbReference type="RefSeq" id="WP_200257518.1">
    <property type="nucleotide sequence ID" value="NZ_NRSH01000040.1"/>
</dbReference>
<dbReference type="SUPFAM" id="SSF101322">
    <property type="entry name" value="YcfC-like"/>
    <property type="match status" value="1"/>
</dbReference>
<dbReference type="PANTHER" id="PTHR38100:SF1">
    <property type="entry name" value="HIGH FREQUENCY LYSOGENIZATION PROTEIN HFLD"/>
    <property type="match status" value="1"/>
</dbReference>
<dbReference type="Proteomes" id="UP000738126">
    <property type="component" value="Unassembled WGS sequence"/>
</dbReference>
<comment type="subcellular location">
    <subcellularLocation>
        <location evidence="4">Cytoplasm</location>
    </subcellularLocation>
    <subcellularLocation>
        <location evidence="4">Cell membrane</location>
        <topology evidence="4">Peripheral membrane protein</topology>
        <orientation evidence="4">Cytoplasmic side</orientation>
    </subcellularLocation>
</comment>
<keyword evidence="3 4" id="KW-0472">Membrane</keyword>
<dbReference type="Pfam" id="PF04356">
    <property type="entry name" value="DUF489"/>
    <property type="match status" value="1"/>
</dbReference>
<dbReference type="Gene3D" id="1.10.3890.10">
    <property type="entry name" value="HflD-like"/>
    <property type="match status" value="1"/>
</dbReference>
<keyword evidence="2 4" id="KW-0963">Cytoplasm</keyword>
<organism evidence="5 6">
    <name type="scientific">Halorhodospira neutriphila</name>
    <dbReference type="NCBI Taxonomy" id="168379"/>
    <lineage>
        <taxon>Bacteria</taxon>
        <taxon>Pseudomonadati</taxon>
        <taxon>Pseudomonadota</taxon>
        <taxon>Gammaproteobacteria</taxon>
        <taxon>Chromatiales</taxon>
        <taxon>Ectothiorhodospiraceae</taxon>
        <taxon>Halorhodospira</taxon>
    </lineage>
</organism>
<dbReference type="HAMAP" id="MF_00695">
    <property type="entry name" value="HflD_protein"/>
    <property type="match status" value="1"/>
</dbReference>
<name>A0ABS1E5M2_9GAMM</name>
<protein>
    <recommendedName>
        <fullName evidence="4">High frequency lysogenization protein HflD homolog</fullName>
    </recommendedName>
</protein>
<gene>
    <name evidence="4" type="primary">hflD</name>
    <name evidence="5" type="ORF">CKO13_05040</name>
</gene>
<evidence type="ECO:0000256" key="2">
    <source>
        <dbReference type="ARBA" id="ARBA00022490"/>
    </source>
</evidence>
<keyword evidence="1 4" id="KW-1003">Cell membrane</keyword>
<proteinExistence type="inferred from homology"/>
<dbReference type="EMBL" id="NRSH01000040">
    <property type="protein sequence ID" value="MBK1726397.1"/>
    <property type="molecule type" value="Genomic_DNA"/>
</dbReference>
<dbReference type="NCBIfam" id="NF001246">
    <property type="entry name" value="PRK00218.1-2"/>
    <property type="match status" value="1"/>
</dbReference>
<evidence type="ECO:0000313" key="6">
    <source>
        <dbReference type="Proteomes" id="UP000738126"/>
    </source>
</evidence>
<keyword evidence="6" id="KW-1185">Reference proteome</keyword>